<sequence>MARTPILPAGPDETVTGFGVMGLPFATGHYLAYRDFPAASFLPDSVPGYRSVWHRAPDGTWTFYATTPAEHSCARYFSTATTNDAVVCPVEATWTGDNALVIAIPGVLEWALELHATATTRALTAVATRLPEQLWTSTGALGVIGRLAGTMLGAGQVRLAGTMPNGQHFRIAPRQMWAVRTSRAFLFGRDLGPVAPLPDQARLGDFRAPQRGLAVVGQGRFDAFDPTRHRSALDLAT</sequence>
<reference evidence="1 2" key="1">
    <citation type="journal article" date="2019" name="Emerg. Microbes Infect.">
        <title>Comprehensive subspecies identification of 175 nontuberculous mycobacteria species based on 7547 genomic profiles.</title>
        <authorList>
            <person name="Matsumoto Y."/>
            <person name="Kinjo T."/>
            <person name="Motooka D."/>
            <person name="Nabeya D."/>
            <person name="Jung N."/>
            <person name="Uechi K."/>
            <person name="Horii T."/>
            <person name="Iida T."/>
            <person name="Fujita J."/>
            <person name="Nakamura S."/>
        </authorList>
    </citation>
    <scope>NUCLEOTIDE SEQUENCE [LARGE SCALE GENOMIC DNA]</scope>
    <source>
        <strain evidence="1 2">JCM 6396</strain>
    </source>
</reference>
<organism evidence="1 2">
    <name type="scientific">Mycolicibacterium duvalii</name>
    <dbReference type="NCBI Taxonomy" id="39688"/>
    <lineage>
        <taxon>Bacteria</taxon>
        <taxon>Bacillati</taxon>
        <taxon>Actinomycetota</taxon>
        <taxon>Actinomycetes</taxon>
        <taxon>Mycobacteriales</taxon>
        <taxon>Mycobacteriaceae</taxon>
        <taxon>Mycolicibacterium</taxon>
    </lineage>
</organism>
<protein>
    <submittedName>
        <fullName evidence="1">Uncharacterized protein</fullName>
    </submittedName>
</protein>
<dbReference type="Proteomes" id="UP000467006">
    <property type="component" value="Chromosome"/>
</dbReference>
<dbReference type="EMBL" id="AP022563">
    <property type="protein sequence ID" value="BBX18409.1"/>
    <property type="molecule type" value="Genomic_DNA"/>
</dbReference>
<evidence type="ECO:0000313" key="2">
    <source>
        <dbReference type="Proteomes" id="UP000467006"/>
    </source>
</evidence>
<dbReference type="KEGG" id="mdu:MDUV_32690"/>
<gene>
    <name evidence="1" type="ORF">MDUV_32690</name>
</gene>
<accession>A0A7I7K4M9</accession>
<dbReference type="AlphaFoldDB" id="A0A7I7K4M9"/>
<proteinExistence type="predicted"/>
<name>A0A7I7K4M9_9MYCO</name>
<evidence type="ECO:0000313" key="1">
    <source>
        <dbReference type="EMBL" id="BBX18409.1"/>
    </source>
</evidence>
<keyword evidence="2" id="KW-1185">Reference proteome</keyword>